<sequence>MVRYLITWSLHNRMVVLLAVAALVALGLYSASNLDVEAYPDPTPPLVEVITQNPGASPEEMERLVGIPIETALNGMHGLKYMRSTSLAGLNDIKCVFEYGVDYWQARQEVINRLGFTSGLPQGVTPGLSPWSPTGEIVRYVLEGPAYNLNQLKAVQDWVLTRQLKQVPGVIDVTGFGGTVKEYQVLLDWRLMKQFGVSLSQVSQAIQGANANVGGNVLTIGSQAHNVRAIGLIGEGQDTLDPSHAPRALVLEAKKLEDINRVLIATQPDGTPIFVRNIASVVVGHRPRLGMVGRATPAAGDESGSDEDDVVEGIVLMRKYEKSRPTAEEVLRKLAQIDEEKLLPDGMKVRLFNNRTDLIHVTTHNVLHNLLFGMGLVIGVLFVFLGHLTSAALVAMMIPLALLFSVSLLYFTGESANLLSLGAVDFGIIVDSSVIIVENIYRHIATEGADRSRPFLDRIADASHEIERALFFSTTIIICAFIPLFSMTGPEGALFGPMARTYAFAICGALLLAVTLAPVLCSFFFHDGMREKDTIVDRMMKQRYLRNLDRVLRHRAVTIAVMIGLIAWTASLLPRLGGEFMPQLEEGNLWIRAVMPRTTSLEQAARIAPRLRKIIAAVPEVRGVMSQIGRPDDGTDVTGFFNIEFNVPLRPMEEWRKDGWGRPIGREQIQDELARQFEAFPGLNFNFSQLIRDNVEEALSGVKGANSVKLFGSDLETLEDVGKKVLEVLRTVPGVENAGLFHIVGQPNLEIKIDREACARYGVNIADVETAVEVAIGGKAFSQMVEGEKLFDIVLRLPLEMRDDPEVISRLPVTVPGTSPDLPPVRIPLSQLARITPHRPGASYIYRENNRRYIPIKFSVRGRDLASTILDARRRVEDPVTGVKKPQGYKIDWSGEFAQMERANARLMVIVPISVGLIMILLYGAFGNIKDALLVMVNVIQAGMGSVWALWITGTPFSISAAVGFVSIFGVAVQDGVLLISYFNQMRAAGRGVREAVLRGAELRVRPVVMTSLTAAVGLFPAAIATSIGSQAQKPLAIVVVGGMLVTLFLTRYLMPVLYSFFPAPRGEGQQGHLVEGSHYADEFLSTPSPLDGIG</sequence>
<dbReference type="PANTHER" id="PTHR32063">
    <property type="match status" value="1"/>
</dbReference>
<evidence type="ECO:0000256" key="2">
    <source>
        <dbReference type="ARBA" id="ARBA00010942"/>
    </source>
</evidence>
<keyword evidence="4" id="KW-1003">Cell membrane</keyword>
<dbReference type="EMBL" id="CP042997">
    <property type="protein sequence ID" value="QEH34046.1"/>
    <property type="molecule type" value="Genomic_DNA"/>
</dbReference>
<evidence type="ECO:0000313" key="10">
    <source>
        <dbReference type="Proteomes" id="UP000324233"/>
    </source>
</evidence>
<evidence type="ECO:0000256" key="5">
    <source>
        <dbReference type="ARBA" id="ARBA00022692"/>
    </source>
</evidence>
<reference evidence="9 10" key="1">
    <citation type="submission" date="2019-08" db="EMBL/GenBank/DDBJ databases">
        <title>Deep-cultivation of Planctomycetes and their phenomic and genomic characterization uncovers novel biology.</title>
        <authorList>
            <person name="Wiegand S."/>
            <person name="Jogler M."/>
            <person name="Boedeker C."/>
            <person name="Pinto D."/>
            <person name="Vollmers J."/>
            <person name="Rivas-Marin E."/>
            <person name="Kohn T."/>
            <person name="Peeters S.H."/>
            <person name="Heuer A."/>
            <person name="Rast P."/>
            <person name="Oberbeckmann S."/>
            <person name="Bunk B."/>
            <person name="Jeske O."/>
            <person name="Meyerdierks A."/>
            <person name="Storesund J.E."/>
            <person name="Kallscheuer N."/>
            <person name="Luecker S."/>
            <person name="Lage O.M."/>
            <person name="Pohl T."/>
            <person name="Merkel B.J."/>
            <person name="Hornburger P."/>
            <person name="Mueller R.-W."/>
            <person name="Bruemmer F."/>
            <person name="Labrenz M."/>
            <person name="Spormann A.M."/>
            <person name="Op den Camp H."/>
            <person name="Overmann J."/>
            <person name="Amann R."/>
            <person name="Jetten M.S.M."/>
            <person name="Mascher T."/>
            <person name="Medema M.H."/>
            <person name="Devos D.P."/>
            <person name="Kaster A.-K."/>
            <person name="Ovreas L."/>
            <person name="Rohde M."/>
            <person name="Galperin M.Y."/>
            <person name="Jogler C."/>
        </authorList>
    </citation>
    <scope>NUCLEOTIDE SEQUENCE [LARGE SCALE GENOMIC DNA]</scope>
    <source>
        <strain evidence="9 10">OJF2</strain>
    </source>
</reference>
<comment type="similarity">
    <text evidence="2">Belongs to the resistance-nodulation-cell division (RND) (TC 2.A.6) family.</text>
</comment>
<organism evidence="9 10">
    <name type="scientific">Aquisphaera giovannonii</name>
    <dbReference type="NCBI Taxonomy" id="406548"/>
    <lineage>
        <taxon>Bacteria</taxon>
        <taxon>Pseudomonadati</taxon>
        <taxon>Planctomycetota</taxon>
        <taxon>Planctomycetia</taxon>
        <taxon>Isosphaerales</taxon>
        <taxon>Isosphaeraceae</taxon>
        <taxon>Aquisphaera</taxon>
    </lineage>
</organism>
<feature type="transmembrane region" description="Helical" evidence="8">
    <location>
        <begin position="957"/>
        <end position="983"/>
    </location>
</feature>
<dbReference type="Gene3D" id="3.30.70.1320">
    <property type="entry name" value="Multidrug efflux transporter AcrB pore domain like"/>
    <property type="match status" value="1"/>
</dbReference>
<dbReference type="InterPro" id="IPR004763">
    <property type="entry name" value="CusA-like"/>
</dbReference>
<dbReference type="GO" id="GO:0008324">
    <property type="term" value="F:monoatomic cation transmembrane transporter activity"/>
    <property type="evidence" value="ECO:0007669"/>
    <property type="project" value="InterPro"/>
</dbReference>
<accession>A0A5B9W055</accession>
<dbReference type="PANTHER" id="PTHR32063:SF12">
    <property type="entry name" value="CATION EFFLUX SYSTEM PROTEIN"/>
    <property type="match status" value="1"/>
</dbReference>
<evidence type="ECO:0000256" key="7">
    <source>
        <dbReference type="ARBA" id="ARBA00023136"/>
    </source>
</evidence>
<feature type="transmembrane region" description="Helical" evidence="8">
    <location>
        <begin position="366"/>
        <end position="385"/>
    </location>
</feature>
<feature type="transmembrane region" description="Helical" evidence="8">
    <location>
        <begin position="469"/>
        <end position="489"/>
    </location>
</feature>
<evidence type="ECO:0000256" key="4">
    <source>
        <dbReference type="ARBA" id="ARBA00022475"/>
    </source>
</evidence>
<keyword evidence="6 8" id="KW-1133">Transmembrane helix</keyword>
<feature type="transmembrane region" description="Helical" evidence="8">
    <location>
        <begin position="1003"/>
        <end position="1024"/>
    </location>
</feature>
<evidence type="ECO:0000256" key="1">
    <source>
        <dbReference type="ARBA" id="ARBA00004651"/>
    </source>
</evidence>
<keyword evidence="5 8" id="KW-0812">Transmembrane</keyword>
<dbReference type="GO" id="GO:0042910">
    <property type="term" value="F:xenobiotic transmembrane transporter activity"/>
    <property type="evidence" value="ECO:0007669"/>
    <property type="project" value="TreeGrafter"/>
</dbReference>
<feature type="transmembrane region" description="Helical" evidence="8">
    <location>
        <begin position="501"/>
        <end position="525"/>
    </location>
</feature>
<dbReference type="RefSeq" id="WP_148594025.1">
    <property type="nucleotide sequence ID" value="NZ_CP042997.1"/>
</dbReference>
<evidence type="ECO:0000256" key="3">
    <source>
        <dbReference type="ARBA" id="ARBA00022448"/>
    </source>
</evidence>
<name>A0A5B9W055_9BACT</name>
<dbReference type="KEGG" id="agv:OJF2_25790"/>
<keyword evidence="3" id="KW-0813">Transport</keyword>
<dbReference type="SUPFAM" id="SSF82693">
    <property type="entry name" value="Multidrug efflux transporter AcrB pore domain, PN1, PN2, PC1 and PC2 subdomains"/>
    <property type="match status" value="3"/>
</dbReference>
<evidence type="ECO:0000256" key="8">
    <source>
        <dbReference type="SAM" id="Phobius"/>
    </source>
</evidence>
<feature type="transmembrane region" description="Helical" evidence="8">
    <location>
        <begin position="392"/>
        <end position="412"/>
    </location>
</feature>
<dbReference type="PRINTS" id="PR00702">
    <property type="entry name" value="ACRIFLAVINRP"/>
</dbReference>
<dbReference type="SUPFAM" id="SSF82866">
    <property type="entry name" value="Multidrug efflux transporter AcrB transmembrane domain"/>
    <property type="match status" value="2"/>
</dbReference>
<dbReference type="Pfam" id="PF00873">
    <property type="entry name" value="ACR_tran"/>
    <property type="match status" value="1"/>
</dbReference>
<evidence type="ECO:0000256" key="6">
    <source>
        <dbReference type="ARBA" id="ARBA00022989"/>
    </source>
</evidence>
<feature type="transmembrane region" description="Helical" evidence="8">
    <location>
        <begin position="907"/>
        <end position="926"/>
    </location>
</feature>
<dbReference type="InterPro" id="IPR027463">
    <property type="entry name" value="AcrB_DN_DC_subdom"/>
</dbReference>
<dbReference type="NCBIfam" id="TIGR00914">
    <property type="entry name" value="2A0601"/>
    <property type="match status" value="1"/>
</dbReference>
<dbReference type="Gene3D" id="3.30.70.1430">
    <property type="entry name" value="Multidrug efflux transporter AcrB pore domain"/>
    <property type="match status" value="2"/>
</dbReference>
<comment type="subcellular location">
    <subcellularLocation>
        <location evidence="1">Cell membrane</location>
        <topology evidence="1">Multi-pass membrane protein</topology>
    </subcellularLocation>
</comment>
<dbReference type="AlphaFoldDB" id="A0A5B9W055"/>
<dbReference type="SUPFAM" id="SSF82714">
    <property type="entry name" value="Multidrug efflux transporter AcrB TolC docking domain, DN and DC subdomains"/>
    <property type="match status" value="2"/>
</dbReference>
<feature type="transmembrane region" description="Helical" evidence="8">
    <location>
        <begin position="556"/>
        <end position="573"/>
    </location>
</feature>
<feature type="transmembrane region" description="Helical" evidence="8">
    <location>
        <begin position="1036"/>
        <end position="1055"/>
    </location>
</feature>
<dbReference type="Proteomes" id="UP000324233">
    <property type="component" value="Chromosome"/>
</dbReference>
<keyword evidence="7 8" id="KW-0472">Membrane</keyword>
<dbReference type="Gene3D" id="3.30.2090.10">
    <property type="entry name" value="Multidrug efflux transporter AcrB TolC docking domain, DN and DC subdomains"/>
    <property type="match status" value="2"/>
</dbReference>
<proteinExistence type="inferred from homology"/>
<dbReference type="Gene3D" id="1.20.1640.10">
    <property type="entry name" value="Multidrug efflux transporter AcrB transmembrane domain"/>
    <property type="match status" value="2"/>
</dbReference>
<gene>
    <name evidence="9" type="primary">czcA_4</name>
    <name evidence="9" type="ORF">OJF2_25790</name>
</gene>
<protein>
    <submittedName>
        <fullName evidence="9">Cobalt-zinc-cadmium resistance protein CzcA</fullName>
    </submittedName>
</protein>
<dbReference type="Gene3D" id="3.30.70.1440">
    <property type="entry name" value="Multidrug efflux transporter AcrB pore domain"/>
    <property type="match status" value="1"/>
</dbReference>
<feature type="transmembrane region" description="Helical" evidence="8">
    <location>
        <begin position="933"/>
        <end position="951"/>
    </location>
</feature>
<evidence type="ECO:0000313" key="9">
    <source>
        <dbReference type="EMBL" id="QEH34046.1"/>
    </source>
</evidence>
<dbReference type="InterPro" id="IPR001036">
    <property type="entry name" value="Acrflvin-R"/>
</dbReference>
<keyword evidence="10" id="KW-1185">Reference proteome</keyword>
<dbReference type="OrthoDB" id="219750at2"/>
<dbReference type="GO" id="GO:0005886">
    <property type="term" value="C:plasma membrane"/>
    <property type="evidence" value="ECO:0007669"/>
    <property type="project" value="UniProtKB-SubCell"/>
</dbReference>